<feature type="signal peptide" evidence="2">
    <location>
        <begin position="1"/>
        <end position="20"/>
    </location>
</feature>
<keyword evidence="2" id="KW-0732">Signal</keyword>
<evidence type="ECO:0000256" key="1">
    <source>
        <dbReference type="SAM" id="Coils"/>
    </source>
</evidence>
<feature type="chain" id="PRO_5040763283" description="ATPase" evidence="2">
    <location>
        <begin position="21"/>
        <end position="396"/>
    </location>
</feature>
<gene>
    <name evidence="3" type="ORF">MD535_03145</name>
</gene>
<name>A0A9X3CKQ5_9VIBR</name>
<evidence type="ECO:0000313" key="3">
    <source>
        <dbReference type="EMBL" id="MCW8345025.1"/>
    </source>
</evidence>
<dbReference type="Proteomes" id="UP001155587">
    <property type="component" value="Unassembled WGS sequence"/>
</dbReference>
<keyword evidence="1" id="KW-0175">Coiled coil</keyword>
<sequence length="396" mass="45269">MSTRKAVVVLMCVLGITSCASTPTAVERDPNLSPEQIQQAQNQVYQDVLKTHSMWASQLEDAESLRIYAPENYRDMMSSWKDAHELFIEMRKDPSQVDVKHSVFSSETYAIAFRDRINSVEYNFTAIQRLKKQADELLEPAMTQMAYLRKIEAAKYFRHATTSVTREYERLFEYLVVSEVDRAESYQAIFLEKSMALEVRVIDAIYVEPLAQKLSSLSKARYNVMAPISFSYVEQGILELRQFVSQSPRDFETIEHDVDSINFQFRRLEAIVSEVTKLSNVEKSNFEPLVLDAESRLHKISIAAKGNDYRDQDLTSQSERIAHDVEMLNKADQSIALRKENALLKQKLALLEMQRGDVQSANDQVVSDAMDKAANNRAEIENLKKLVSALQEQAAD</sequence>
<dbReference type="RefSeq" id="WP_265673475.1">
    <property type="nucleotide sequence ID" value="NZ_JAKRRY010000002.1"/>
</dbReference>
<accession>A0A9X3CKQ5</accession>
<dbReference type="PROSITE" id="PS51257">
    <property type="entry name" value="PROKAR_LIPOPROTEIN"/>
    <property type="match status" value="1"/>
</dbReference>
<organism evidence="3 4">
    <name type="scientific">Vibrio qingdaonensis</name>
    <dbReference type="NCBI Taxonomy" id="2829491"/>
    <lineage>
        <taxon>Bacteria</taxon>
        <taxon>Pseudomonadati</taxon>
        <taxon>Pseudomonadota</taxon>
        <taxon>Gammaproteobacteria</taxon>
        <taxon>Vibrionales</taxon>
        <taxon>Vibrionaceae</taxon>
        <taxon>Vibrio</taxon>
    </lineage>
</organism>
<evidence type="ECO:0008006" key="5">
    <source>
        <dbReference type="Google" id="ProtNLM"/>
    </source>
</evidence>
<keyword evidence="4" id="KW-1185">Reference proteome</keyword>
<proteinExistence type="predicted"/>
<protein>
    <recommendedName>
        <fullName evidence="5">ATPase</fullName>
    </recommendedName>
</protein>
<evidence type="ECO:0000313" key="4">
    <source>
        <dbReference type="Proteomes" id="UP001155587"/>
    </source>
</evidence>
<evidence type="ECO:0000256" key="2">
    <source>
        <dbReference type="SAM" id="SignalP"/>
    </source>
</evidence>
<dbReference type="AlphaFoldDB" id="A0A9X3CKQ5"/>
<dbReference type="EMBL" id="JAKRRY010000002">
    <property type="protein sequence ID" value="MCW8345025.1"/>
    <property type="molecule type" value="Genomic_DNA"/>
</dbReference>
<comment type="caution">
    <text evidence="3">The sequence shown here is derived from an EMBL/GenBank/DDBJ whole genome shotgun (WGS) entry which is preliminary data.</text>
</comment>
<reference evidence="3" key="1">
    <citation type="submission" date="2022-02" db="EMBL/GenBank/DDBJ databases">
        <title>Vibrio sp. nov, a new bacterium isolated from seawater.</title>
        <authorList>
            <person name="Yuan Y."/>
        </authorList>
    </citation>
    <scope>NUCLEOTIDE SEQUENCE</scope>
    <source>
        <strain evidence="3">ZSDZ65</strain>
    </source>
</reference>
<feature type="coiled-coil region" evidence="1">
    <location>
        <begin position="334"/>
        <end position="393"/>
    </location>
</feature>